<keyword evidence="3" id="KW-0645">Protease</keyword>
<organism evidence="3 4">
    <name type="scientific">Puniceispirillum marinum (strain IMCC1322)</name>
    <dbReference type="NCBI Taxonomy" id="488538"/>
    <lineage>
        <taxon>Bacteria</taxon>
        <taxon>Pseudomonadati</taxon>
        <taxon>Pseudomonadota</taxon>
        <taxon>Alphaproteobacteria</taxon>
        <taxon>Candidatus Puniceispirillales</taxon>
        <taxon>Candidatus Puniceispirillaceae</taxon>
        <taxon>Candidatus Puniceispirillum</taxon>
    </lineage>
</organism>
<dbReference type="HOGENOM" id="CLU_017266_4_1_5"/>
<dbReference type="CDD" id="cd01066">
    <property type="entry name" value="APP_MetAP"/>
    <property type="match status" value="1"/>
</dbReference>
<evidence type="ECO:0000259" key="1">
    <source>
        <dbReference type="Pfam" id="PF00557"/>
    </source>
</evidence>
<feature type="domain" description="Peptidase M24" evidence="1">
    <location>
        <begin position="168"/>
        <end position="371"/>
    </location>
</feature>
<dbReference type="GO" id="GO:0004177">
    <property type="term" value="F:aminopeptidase activity"/>
    <property type="evidence" value="ECO:0007669"/>
    <property type="project" value="UniProtKB-KW"/>
</dbReference>
<dbReference type="Pfam" id="PF00557">
    <property type="entry name" value="Peptidase_M24"/>
    <property type="match status" value="1"/>
</dbReference>
<evidence type="ECO:0000313" key="4">
    <source>
        <dbReference type="Proteomes" id="UP000007460"/>
    </source>
</evidence>
<protein>
    <submittedName>
        <fullName evidence="3">Metallopeptidase, family M24</fullName>
        <ecNumber evidence="3">3.4.11.-</ecNumber>
    </submittedName>
</protein>
<keyword evidence="3" id="KW-0031">Aminopeptidase</keyword>
<dbReference type="SUPFAM" id="SSF55920">
    <property type="entry name" value="Creatinase/aminopeptidase"/>
    <property type="match status" value="1"/>
</dbReference>
<dbReference type="InterPro" id="IPR000994">
    <property type="entry name" value="Pept_M24"/>
</dbReference>
<keyword evidence="3" id="KW-0378">Hydrolase</keyword>
<evidence type="ECO:0000313" key="3">
    <source>
        <dbReference type="EMBL" id="ADE39012.1"/>
    </source>
</evidence>
<dbReference type="Pfam" id="PF01321">
    <property type="entry name" value="Creatinase_N"/>
    <property type="match status" value="1"/>
</dbReference>
<dbReference type="OrthoDB" id="9761809at2"/>
<proteinExistence type="predicted"/>
<reference evidence="3 4" key="1">
    <citation type="journal article" date="2010" name="J. Bacteriol.">
        <title>Complete genome sequence of "Candidatus Puniceispirillum marinum" IMCC1322, a representative of the SAR116 clade in the Alphaproteobacteria.</title>
        <authorList>
            <person name="Oh H.M."/>
            <person name="Kwon K.K."/>
            <person name="Kang I."/>
            <person name="Kang S.G."/>
            <person name="Lee J.H."/>
            <person name="Kim S.J."/>
            <person name="Cho J.C."/>
        </authorList>
    </citation>
    <scope>NUCLEOTIDE SEQUENCE [LARGE SCALE GENOMIC DNA]</scope>
    <source>
        <strain evidence="3 4">IMCC1322</strain>
    </source>
</reference>
<dbReference type="eggNOG" id="COG0006">
    <property type="taxonomic scope" value="Bacteria"/>
</dbReference>
<gene>
    <name evidence="3" type="ordered locus">SAR116_0769</name>
</gene>
<sequence length="390" mass="43206">MHMERGFTSEEFEQRCQRIQKAMHNRDVDALLLSSEAEIRYFTGFMTQFWQSPTRPWFILIPADGKPIAIIPTIGVPLMQDCYVGDIKSWPSPAEDDDGISLVYDAITSHMGSKSRLGMLMGRETAIRMPLADLDRLRARLTDIEWVNMTTDVQHIRMIKSPAEIAKSRHVCGMVSSVFADLPNWVTAGLPLRELFREFKIRALQAGIDDVSYLVGSAGPGGYFDIIAPPDGRMLAAGDVFMLDTGCIWDGYFSDFDRNFAIGHATDDAKSAHHQLYDATEAALDILKPGITASDLFHAMDNILRPDADPDDGGGDVGRYGHGLGTQLTETPSHTIWDKTVIEAGMALTIEPSIIYGDGFLMVAEENLVVTKDGFELLSYRADRDLPIIA</sequence>
<dbReference type="SUPFAM" id="SSF53092">
    <property type="entry name" value="Creatinase/prolidase N-terminal domain"/>
    <property type="match status" value="1"/>
</dbReference>
<name>D5BRW5_PUNMI</name>
<dbReference type="Gene3D" id="3.40.350.10">
    <property type="entry name" value="Creatinase/prolidase N-terminal domain"/>
    <property type="match status" value="1"/>
</dbReference>
<dbReference type="PANTHER" id="PTHR46112:SF2">
    <property type="entry name" value="XAA-PRO AMINOPEPTIDASE P-RELATED"/>
    <property type="match status" value="1"/>
</dbReference>
<dbReference type="InterPro" id="IPR036005">
    <property type="entry name" value="Creatinase/aminopeptidase-like"/>
</dbReference>
<evidence type="ECO:0000259" key="2">
    <source>
        <dbReference type="Pfam" id="PF01321"/>
    </source>
</evidence>
<dbReference type="PANTHER" id="PTHR46112">
    <property type="entry name" value="AMINOPEPTIDASE"/>
    <property type="match status" value="1"/>
</dbReference>
<dbReference type="STRING" id="488538.SAR116_0769"/>
<keyword evidence="4" id="KW-1185">Reference proteome</keyword>
<accession>D5BRW5</accession>
<dbReference type="EMBL" id="CP001751">
    <property type="protein sequence ID" value="ADE39012.1"/>
    <property type="molecule type" value="Genomic_DNA"/>
</dbReference>
<dbReference type="InterPro" id="IPR029149">
    <property type="entry name" value="Creatin/AminoP/Spt16_N"/>
</dbReference>
<dbReference type="Proteomes" id="UP000007460">
    <property type="component" value="Chromosome"/>
</dbReference>
<dbReference type="EC" id="3.4.11.-" evidence="3"/>
<dbReference type="InterPro" id="IPR000587">
    <property type="entry name" value="Creatinase_N"/>
</dbReference>
<feature type="domain" description="Creatinase N-terminal" evidence="2">
    <location>
        <begin position="15"/>
        <end position="159"/>
    </location>
</feature>
<dbReference type="AlphaFoldDB" id="D5BRW5"/>
<dbReference type="KEGG" id="apb:SAR116_0769"/>
<dbReference type="InterPro" id="IPR050659">
    <property type="entry name" value="Peptidase_M24B"/>
</dbReference>
<dbReference type="Gene3D" id="3.90.230.10">
    <property type="entry name" value="Creatinase/methionine aminopeptidase superfamily"/>
    <property type="match status" value="1"/>
</dbReference>